<dbReference type="Pfam" id="PF14748">
    <property type="entry name" value="P5CR_dimer"/>
    <property type="match status" value="1"/>
</dbReference>
<dbReference type="FunFam" id="3.40.50.720:FF:000105">
    <property type="entry name" value="Pyrroline-5-carboxylate reductase"/>
    <property type="match status" value="1"/>
</dbReference>
<evidence type="ECO:0000256" key="5">
    <source>
        <dbReference type="ARBA" id="ARBA00022650"/>
    </source>
</evidence>
<dbReference type="EMBL" id="LRDC01000001">
    <property type="protein sequence ID" value="KVX03488.1"/>
    <property type="molecule type" value="Genomic_DNA"/>
</dbReference>
<feature type="domain" description="Pyrroline-5-carboxylate reductase dimerisation" evidence="14">
    <location>
        <begin position="163"/>
        <end position="268"/>
    </location>
</feature>
<dbReference type="Proteomes" id="UP000055702">
    <property type="component" value="Unassembled WGS sequence"/>
</dbReference>
<feature type="domain" description="Pyrroline-5-carboxylate reductase catalytic N-terminal" evidence="13">
    <location>
        <begin position="5"/>
        <end position="99"/>
    </location>
</feature>
<accession>A0A125BF11</accession>
<dbReference type="InterPro" id="IPR000304">
    <property type="entry name" value="Pyrroline-COOH_reductase"/>
</dbReference>
<dbReference type="PANTHER" id="PTHR11645:SF0">
    <property type="entry name" value="PYRROLINE-5-CARBOXYLATE REDUCTASE 3"/>
    <property type="match status" value="1"/>
</dbReference>
<dbReference type="SUPFAM" id="SSF48179">
    <property type="entry name" value="6-phosphogluconate dehydrogenase C-terminal domain-like"/>
    <property type="match status" value="1"/>
</dbReference>
<dbReference type="EC" id="1.5.1.2" evidence="10 11"/>
<gene>
    <name evidence="10" type="primary">proC</name>
    <name evidence="15" type="ORF">AWJ07_02720</name>
</gene>
<evidence type="ECO:0000256" key="7">
    <source>
        <dbReference type="ARBA" id="ARBA00023002"/>
    </source>
</evidence>
<dbReference type="PIRSF" id="PIRSF000193">
    <property type="entry name" value="Pyrrol-5-carb_rd"/>
    <property type="match status" value="1"/>
</dbReference>
<keyword evidence="5 10" id="KW-0641">Proline biosynthesis</keyword>
<evidence type="ECO:0000256" key="10">
    <source>
        <dbReference type="HAMAP-Rule" id="MF_01925"/>
    </source>
</evidence>
<dbReference type="InterPro" id="IPR008927">
    <property type="entry name" value="6-PGluconate_DH-like_C_sf"/>
</dbReference>
<dbReference type="GO" id="GO:0055129">
    <property type="term" value="P:L-proline biosynthetic process"/>
    <property type="evidence" value="ECO:0007669"/>
    <property type="project" value="UniProtKB-UniRule"/>
</dbReference>
<feature type="binding site" evidence="12">
    <location>
        <begin position="9"/>
        <end position="14"/>
    </location>
    <ligand>
        <name>NADP(+)</name>
        <dbReference type="ChEBI" id="CHEBI:58349"/>
    </ligand>
</feature>
<dbReference type="HAMAP" id="MF_01925">
    <property type="entry name" value="P5C_reductase"/>
    <property type="match status" value="1"/>
</dbReference>
<dbReference type="UniPathway" id="UPA00098">
    <property type="reaction ID" value="UER00361"/>
</dbReference>
<dbReference type="GO" id="GO:0004735">
    <property type="term" value="F:pyrroline-5-carboxylate reductase activity"/>
    <property type="evidence" value="ECO:0007669"/>
    <property type="project" value="UniProtKB-UniRule"/>
</dbReference>
<keyword evidence="3 10" id="KW-0963">Cytoplasm</keyword>
<dbReference type="Gene3D" id="3.40.50.720">
    <property type="entry name" value="NAD(P)-binding Rossmann-like Domain"/>
    <property type="match status" value="1"/>
</dbReference>
<dbReference type="InterPro" id="IPR036291">
    <property type="entry name" value="NAD(P)-bd_dom_sf"/>
</dbReference>
<comment type="caution">
    <text evidence="15">The sequence shown here is derived from an EMBL/GenBank/DDBJ whole genome shotgun (WGS) entry which is preliminary data.</text>
</comment>
<evidence type="ECO:0000259" key="14">
    <source>
        <dbReference type="Pfam" id="PF14748"/>
    </source>
</evidence>
<evidence type="ECO:0000313" key="15">
    <source>
        <dbReference type="EMBL" id="KVX03488.1"/>
    </source>
</evidence>
<dbReference type="AlphaFoldDB" id="A0A125BF11"/>
<evidence type="ECO:0000256" key="2">
    <source>
        <dbReference type="ARBA" id="ARBA00005525"/>
    </source>
</evidence>
<evidence type="ECO:0000256" key="1">
    <source>
        <dbReference type="ARBA" id="ARBA00005205"/>
    </source>
</evidence>
<comment type="function">
    <text evidence="10">Catalyzes the reduction of 1-pyrroline-5-carboxylate (PCA) to L-proline.</text>
</comment>
<evidence type="ECO:0000259" key="13">
    <source>
        <dbReference type="Pfam" id="PF03807"/>
    </source>
</evidence>
<reference evidence="15 16" key="1">
    <citation type="submission" date="2016-01" db="EMBL/GenBank/DDBJ databases">
        <title>Draft genome of the antarctic isolate Shewanella frigidimarina Ag06-30.</title>
        <authorList>
            <person name="Parmeciano Di Noto G."/>
            <person name="Vazquez S."/>
            <person name="Mac Cormack W."/>
            <person name="Iriarte A."/>
            <person name="Quiroga C."/>
        </authorList>
    </citation>
    <scope>NUCLEOTIDE SEQUENCE [LARGE SCALE GENOMIC DNA]</scope>
    <source>
        <strain evidence="15 16">Ag06-30</strain>
    </source>
</reference>
<keyword evidence="6 10" id="KW-0521">NADP</keyword>
<comment type="pathway">
    <text evidence="1 10">Amino-acid biosynthesis; L-proline biosynthesis; L-proline from L-glutamate 5-semialdehyde: step 1/1.</text>
</comment>
<comment type="catalytic activity">
    <reaction evidence="9 10">
        <text>L-proline + NADP(+) = (S)-1-pyrroline-5-carboxylate + NADPH + 2 H(+)</text>
        <dbReference type="Rhea" id="RHEA:14109"/>
        <dbReference type="ChEBI" id="CHEBI:15378"/>
        <dbReference type="ChEBI" id="CHEBI:17388"/>
        <dbReference type="ChEBI" id="CHEBI:57783"/>
        <dbReference type="ChEBI" id="CHEBI:58349"/>
        <dbReference type="ChEBI" id="CHEBI:60039"/>
        <dbReference type="EC" id="1.5.1.2"/>
    </reaction>
</comment>
<organism evidence="15">
    <name type="scientific">Shewanella frigidimarina</name>
    <dbReference type="NCBI Taxonomy" id="56812"/>
    <lineage>
        <taxon>Bacteria</taxon>
        <taxon>Pseudomonadati</taxon>
        <taxon>Pseudomonadota</taxon>
        <taxon>Gammaproteobacteria</taxon>
        <taxon>Alteromonadales</taxon>
        <taxon>Shewanellaceae</taxon>
        <taxon>Shewanella</taxon>
    </lineage>
</organism>
<dbReference type="InterPro" id="IPR028939">
    <property type="entry name" value="P5C_Rdtase_cat_N"/>
</dbReference>
<dbReference type="Gene3D" id="1.10.3730.10">
    <property type="entry name" value="ProC C-terminal domain-like"/>
    <property type="match status" value="1"/>
</dbReference>
<evidence type="ECO:0000256" key="11">
    <source>
        <dbReference type="NCBIfam" id="TIGR00112"/>
    </source>
</evidence>
<evidence type="ECO:0000256" key="4">
    <source>
        <dbReference type="ARBA" id="ARBA00022605"/>
    </source>
</evidence>
<comment type="similarity">
    <text evidence="2 10">Belongs to the pyrroline-5-carboxylate reductase family.</text>
</comment>
<comment type="catalytic activity">
    <reaction evidence="8 10">
        <text>L-proline + NAD(+) = (S)-1-pyrroline-5-carboxylate + NADH + 2 H(+)</text>
        <dbReference type="Rhea" id="RHEA:14105"/>
        <dbReference type="ChEBI" id="CHEBI:15378"/>
        <dbReference type="ChEBI" id="CHEBI:17388"/>
        <dbReference type="ChEBI" id="CHEBI:57540"/>
        <dbReference type="ChEBI" id="CHEBI:57945"/>
        <dbReference type="ChEBI" id="CHEBI:60039"/>
        <dbReference type="EC" id="1.5.1.2"/>
    </reaction>
</comment>
<feature type="binding site" evidence="12">
    <location>
        <position position="57"/>
    </location>
    <ligand>
        <name>NADPH</name>
        <dbReference type="ChEBI" id="CHEBI:57783"/>
    </ligand>
</feature>
<dbReference type="NCBIfam" id="TIGR00112">
    <property type="entry name" value="proC"/>
    <property type="match status" value="1"/>
</dbReference>
<comment type="subcellular location">
    <subcellularLocation>
        <location evidence="10">Cytoplasm</location>
    </subcellularLocation>
</comment>
<keyword evidence="7 10" id="KW-0560">Oxidoreductase</keyword>
<evidence type="ECO:0000256" key="12">
    <source>
        <dbReference type="PIRSR" id="PIRSR000193-1"/>
    </source>
</evidence>
<evidence type="ECO:0000256" key="3">
    <source>
        <dbReference type="ARBA" id="ARBA00022490"/>
    </source>
</evidence>
<name>A0A125BF11_SHEFR</name>
<dbReference type="RefSeq" id="WP_059744122.1">
    <property type="nucleotide sequence ID" value="NZ_LRDC01000001.1"/>
</dbReference>
<evidence type="ECO:0000256" key="6">
    <source>
        <dbReference type="ARBA" id="ARBA00022857"/>
    </source>
</evidence>
<evidence type="ECO:0000256" key="8">
    <source>
        <dbReference type="ARBA" id="ARBA00050547"/>
    </source>
</evidence>
<keyword evidence="4 10" id="KW-0028">Amino-acid biosynthesis</keyword>
<dbReference type="InterPro" id="IPR029036">
    <property type="entry name" value="P5CR_dimer"/>
</dbReference>
<dbReference type="SUPFAM" id="SSF51735">
    <property type="entry name" value="NAD(P)-binding Rossmann-fold domains"/>
    <property type="match status" value="1"/>
</dbReference>
<dbReference type="Pfam" id="PF03807">
    <property type="entry name" value="F420_oxidored"/>
    <property type="match status" value="1"/>
</dbReference>
<evidence type="ECO:0000313" key="16">
    <source>
        <dbReference type="Proteomes" id="UP000055702"/>
    </source>
</evidence>
<sequence>MTQAKVCFIGAGNMTRSIISGLIKHGYPSDLIHATNPSKGKLDALQQDFSIKVSHDNHAAAQAADVIVLSVKPQLMAAVCEDLSSLDLANKLIITIAAGIPASRYQDYFKQPIKLIRTMPNTPTQIGYGMTGIYADDSISAEHKAICETLMQSGGKVVWVDKEPELDQVIALAGSSPAYFFLFIESMIASGVNMGMAEDKARLLAEQAALGAAQMVIQNQQLSVTELRQNVMSKGGTTARAVETFQQGGLVELVDKAMTNCVARAQEMAKTF</sequence>
<proteinExistence type="inferred from homology"/>
<dbReference type="GO" id="GO:0005737">
    <property type="term" value="C:cytoplasm"/>
    <property type="evidence" value="ECO:0007669"/>
    <property type="project" value="UniProtKB-SubCell"/>
</dbReference>
<protein>
    <recommendedName>
        <fullName evidence="10 11">Pyrroline-5-carboxylate reductase</fullName>
        <shortName evidence="10">P5C reductase</shortName>
        <shortName evidence="10">P5CR</shortName>
        <ecNumber evidence="10 11">1.5.1.2</ecNumber>
    </recommendedName>
    <alternativeName>
        <fullName evidence="10">PCA reductase</fullName>
    </alternativeName>
</protein>
<dbReference type="PANTHER" id="PTHR11645">
    <property type="entry name" value="PYRROLINE-5-CARBOXYLATE REDUCTASE"/>
    <property type="match status" value="1"/>
</dbReference>
<evidence type="ECO:0000256" key="9">
    <source>
        <dbReference type="ARBA" id="ARBA00052690"/>
    </source>
</evidence>
<dbReference type="FunFam" id="1.10.3730.10:FF:000001">
    <property type="entry name" value="Pyrroline-5-carboxylate reductase"/>
    <property type="match status" value="1"/>
</dbReference>